<organism evidence="2 3">
    <name type="scientific">Methanosarcina barkeri CM1</name>
    <dbReference type="NCBI Taxonomy" id="796385"/>
    <lineage>
        <taxon>Archaea</taxon>
        <taxon>Methanobacteriati</taxon>
        <taxon>Methanobacteriota</taxon>
        <taxon>Stenosarchaea group</taxon>
        <taxon>Methanomicrobia</taxon>
        <taxon>Methanosarcinales</taxon>
        <taxon>Methanosarcinaceae</taxon>
        <taxon>Methanosarcina</taxon>
    </lineage>
</organism>
<feature type="transmembrane region" description="Helical" evidence="1">
    <location>
        <begin position="55"/>
        <end position="78"/>
    </location>
</feature>
<reference evidence="2 3" key="2">
    <citation type="journal article" date="2015" name="Stand. Genomic Sci.">
        <title>The complete genome sequence of the rumen methanogen Methanosarcina barkeri CM1.</title>
        <authorList>
            <person name="Lambie S.C."/>
            <person name="Kelly W.J."/>
            <person name="Leahy S.C."/>
            <person name="Li D."/>
            <person name="Reilly K."/>
            <person name="McAllister T.A."/>
            <person name="Valle E.R."/>
            <person name="Attwood G.T."/>
            <person name="Altermann E."/>
        </authorList>
    </citation>
    <scope>NUCLEOTIDE SEQUENCE [LARGE SCALE GENOMIC DNA]</scope>
    <source>
        <strain evidence="2 3">CM1</strain>
    </source>
</reference>
<dbReference type="PATRIC" id="fig|796385.3.peg.2559"/>
<evidence type="ECO:0000313" key="2">
    <source>
        <dbReference type="EMBL" id="AKJ39085.1"/>
    </source>
</evidence>
<dbReference type="AlphaFoldDB" id="A0A0G3CEA1"/>
<keyword evidence="1" id="KW-0472">Membrane</keyword>
<gene>
    <name evidence="2" type="ORF">MCM1_2066</name>
</gene>
<dbReference type="Proteomes" id="UP000035331">
    <property type="component" value="Chromosome"/>
</dbReference>
<accession>A0A0G3CEA1</accession>
<reference evidence="3" key="1">
    <citation type="submission" date="2014-06" db="EMBL/GenBank/DDBJ databases">
        <title>The complete genome sequence of Methanosarcina barkeri CM1.</title>
        <authorList>
            <consortium name="Pastoral Greenhouse Gas Research Consortium"/>
            <person name="Lambie S.C."/>
            <person name="Leahy S.C."/>
            <person name="Kelly W.J."/>
            <person name="Li D."/>
            <person name="Reilly K."/>
            <person name="Attwood G.T."/>
            <person name="Altermann E."/>
        </authorList>
    </citation>
    <scope>NUCLEOTIDE SEQUENCE [LARGE SCALE GENOMIC DNA]</scope>
    <source>
        <strain evidence="3">CM1</strain>
    </source>
</reference>
<sequence>MNEFIYNFIYDFNRILNIFFRFYLTYAGYASHFIFGTLFDIFSVLNYISLLGSNYFLLLYLIFIILTRYFAIYNFNFLKNFLYFRYIMIFHYRSSTLLG</sequence>
<dbReference type="EMBL" id="CP008746">
    <property type="protein sequence ID" value="AKJ39085.1"/>
    <property type="molecule type" value="Genomic_DNA"/>
</dbReference>
<evidence type="ECO:0000313" key="3">
    <source>
        <dbReference type="Proteomes" id="UP000035331"/>
    </source>
</evidence>
<keyword evidence="1" id="KW-0812">Transmembrane</keyword>
<protein>
    <submittedName>
        <fullName evidence="2">Uncharacterized protein</fullName>
    </submittedName>
</protein>
<name>A0A0G3CEA1_METBA</name>
<evidence type="ECO:0000256" key="1">
    <source>
        <dbReference type="SAM" id="Phobius"/>
    </source>
</evidence>
<proteinExistence type="predicted"/>
<keyword evidence="1" id="KW-1133">Transmembrane helix</keyword>
<feature type="transmembrane region" description="Helical" evidence="1">
    <location>
        <begin position="23"/>
        <end position="49"/>
    </location>
</feature>